<name>A0ABY0IQP1_9RHOO</name>
<dbReference type="RefSeq" id="WP_130458311.1">
    <property type="nucleotide sequence ID" value="NZ_SHKM01000001.1"/>
</dbReference>
<comment type="caution">
    <text evidence="1">The sequence shown here is derived from an EMBL/GenBank/DDBJ whole genome shotgun (WGS) entry which is preliminary data.</text>
</comment>
<dbReference type="EMBL" id="SHKM01000001">
    <property type="protein sequence ID" value="RZT89584.1"/>
    <property type="molecule type" value="Genomic_DNA"/>
</dbReference>
<reference evidence="1 2" key="1">
    <citation type="submission" date="2019-02" db="EMBL/GenBank/DDBJ databases">
        <title>Genomic Encyclopedia of Type Strains, Phase IV (KMG-IV): sequencing the most valuable type-strain genomes for metagenomic binning, comparative biology and taxonomic classification.</title>
        <authorList>
            <person name="Goeker M."/>
        </authorList>
    </citation>
    <scope>NUCLEOTIDE SEQUENCE [LARGE SCALE GENOMIC DNA]</scope>
    <source>
        <strain evidence="1 2">DSM 21223</strain>
    </source>
</reference>
<evidence type="ECO:0000313" key="2">
    <source>
        <dbReference type="Proteomes" id="UP000292136"/>
    </source>
</evidence>
<proteinExistence type="predicted"/>
<protein>
    <recommendedName>
        <fullName evidence="3">Nif11 domain-containing protein</fullName>
    </recommendedName>
</protein>
<dbReference type="Proteomes" id="UP000292136">
    <property type="component" value="Unassembled WGS sequence"/>
</dbReference>
<accession>A0ABY0IQP1</accession>
<organism evidence="1 2">
    <name type="scientific">Azospira oryzae</name>
    <dbReference type="NCBI Taxonomy" id="146939"/>
    <lineage>
        <taxon>Bacteria</taxon>
        <taxon>Pseudomonadati</taxon>
        <taxon>Pseudomonadota</taxon>
        <taxon>Betaproteobacteria</taxon>
        <taxon>Rhodocyclales</taxon>
        <taxon>Rhodocyclaceae</taxon>
        <taxon>Azospira</taxon>
    </lineage>
</organism>
<keyword evidence="2" id="KW-1185">Reference proteome</keyword>
<sequence length="82" mass="8942">MNAIERQQLTSLLQRLSHVQSQQTEVEIESVIREACAGQPEVARLLAQQVLGLGNTAHAPCFHCAPPEGSYAFEVAGIPHQH</sequence>
<evidence type="ECO:0008006" key="3">
    <source>
        <dbReference type="Google" id="ProtNLM"/>
    </source>
</evidence>
<evidence type="ECO:0000313" key="1">
    <source>
        <dbReference type="EMBL" id="RZT89584.1"/>
    </source>
</evidence>
<gene>
    <name evidence="1" type="ORF">EV678_0374</name>
</gene>